<evidence type="ECO:0000313" key="1">
    <source>
        <dbReference type="EMBL" id="OLP72060.1"/>
    </source>
</evidence>
<evidence type="ECO:0000313" key="2">
    <source>
        <dbReference type="Proteomes" id="UP000186817"/>
    </source>
</evidence>
<accession>A0A1Q9BPW3</accession>
<proteinExistence type="predicted"/>
<keyword evidence="2" id="KW-1185">Reference proteome</keyword>
<dbReference type="Proteomes" id="UP000186817">
    <property type="component" value="Unassembled WGS sequence"/>
</dbReference>
<name>A0A1Q9BPW3_SYMMI</name>
<dbReference type="EMBL" id="LSRX01007602">
    <property type="protein sequence ID" value="OLP72060.1"/>
    <property type="molecule type" value="Genomic_DNA"/>
</dbReference>
<organism evidence="1 2">
    <name type="scientific">Symbiodinium microadriaticum</name>
    <name type="common">Dinoflagellate</name>
    <name type="synonym">Zooxanthella microadriatica</name>
    <dbReference type="NCBI Taxonomy" id="2951"/>
    <lineage>
        <taxon>Eukaryota</taxon>
        <taxon>Sar</taxon>
        <taxon>Alveolata</taxon>
        <taxon>Dinophyceae</taxon>
        <taxon>Suessiales</taxon>
        <taxon>Symbiodiniaceae</taxon>
        <taxon>Symbiodinium</taxon>
    </lineage>
</organism>
<comment type="caution">
    <text evidence="1">The sequence shown here is derived from an EMBL/GenBank/DDBJ whole genome shotgun (WGS) entry which is preliminary data.</text>
</comment>
<feature type="non-terminal residue" evidence="1">
    <location>
        <position position="1"/>
    </location>
</feature>
<reference evidence="1 2" key="1">
    <citation type="submission" date="2016-02" db="EMBL/GenBank/DDBJ databases">
        <title>Genome analysis of coral dinoflagellate symbionts highlights evolutionary adaptations to a symbiotic lifestyle.</title>
        <authorList>
            <person name="Aranda M."/>
            <person name="Li Y."/>
            <person name="Liew Y.J."/>
            <person name="Baumgarten S."/>
            <person name="Simakov O."/>
            <person name="Wilson M."/>
            <person name="Piel J."/>
            <person name="Ashoor H."/>
            <person name="Bougouffa S."/>
            <person name="Bajic V.B."/>
            <person name="Ryu T."/>
            <person name="Ravasi T."/>
            <person name="Bayer T."/>
            <person name="Micklem G."/>
            <person name="Kim H."/>
            <person name="Bhak J."/>
            <person name="Lajeunesse T.C."/>
            <person name="Voolstra C.R."/>
        </authorList>
    </citation>
    <scope>NUCLEOTIDE SEQUENCE [LARGE SCALE GENOMIC DNA]</scope>
    <source>
        <strain evidence="1 2">CCMP2467</strain>
    </source>
</reference>
<protein>
    <submittedName>
        <fullName evidence="1">Uncharacterized protein</fullName>
    </submittedName>
</protein>
<sequence length="90" mass="10582">DPEKKQRRNAYMRFTRSINSPNAPQEVIDAFEKCKDSKGKTNRGKLQKLFATYMDAGEDWGQSDLILTSEQSNLNLQRSQYKLMTRRDRH</sequence>
<dbReference type="AlphaFoldDB" id="A0A1Q9BPW3"/>
<gene>
    <name evidence="1" type="ORF">AK812_SmicGene48326</name>
</gene>
<dbReference type="OrthoDB" id="438738at2759"/>